<dbReference type="InterPro" id="IPR002477">
    <property type="entry name" value="Peptidoglycan-bd-like"/>
</dbReference>
<reference evidence="3 4" key="1">
    <citation type="submission" date="2017-03" db="EMBL/GenBank/DDBJ databases">
        <authorList>
            <person name="Afonso C.L."/>
            <person name="Miller P.J."/>
            <person name="Scott M.A."/>
            <person name="Spackman E."/>
            <person name="Goraichik I."/>
            <person name="Dimitrov K.M."/>
            <person name="Suarez D.L."/>
            <person name="Swayne D.E."/>
        </authorList>
    </citation>
    <scope>NUCLEOTIDE SEQUENCE [LARGE SCALE GENOMIC DNA]</scope>
    <source>
        <strain evidence="3 4">CECT 7971</strain>
    </source>
</reference>
<dbReference type="SUPFAM" id="SSF47090">
    <property type="entry name" value="PGBD-like"/>
    <property type="match status" value="1"/>
</dbReference>
<dbReference type="Gene3D" id="2.40.10.120">
    <property type="match status" value="1"/>
</dbReference>
<dbReference type="Pfam" id="PF01471">
    <property type="entry name" value="PG_binding_1"/>
    <property type="match status" value="1"/>
</dbReference>
<protein>
    <submittedName>
        <fullName evidence="3">Putative peptidoglycan binding domain protein</fullName>
    </submittedName>
</protein>
<evidence type="ECO:0000313" key="3">
    <source>
        <dbReference type="EMBL" id="SLN45732.1"/>
    </source>
</evidence>
<gene>
    <name evidence="3" type="ORF">PAM7971_02207</name>
</gene>
<feature type="signal peptide" evidence="1">
    <location>
        <begin position="1"/>
        <end position="23"/>
    </location>
</feature>
<dbReference type="SUPFAM" id="SSF50494">
    <property type="entry name" value="Trypsin-like serine proteases"/>
    <property type="match status" value="1"/>
</dbReference>
<dbReference type="InterPro" id="IPR036365">
    <property type="entry name" value="PGBD-like_sf"/>
</dbReference>
<dbReference type="InterPro" id="IPR036366">
    <property type="entry name" value="PGBDSf"/>
</dbReference>
<feature type="chain" id="PRO_5011006191" evidence="1">
    <location>
        <begin position="24"/>
        <end position="583"/>
    </location>
</feature>
<dbReference type="STRING" id="658057.SAMN04488032_105118"/>
<evidence type="ECO:0000313" key="4">
    <source>
        <dbReference type="Proteomes" id="UP000193307"/>
    </source>
</evidence>
<dbReference type="OrthoDB" id="6810892at2"/>
<dbReference type="Pfam" id="PF13365">
    <property type="entry name" value="Trypsin_2"/>
    <property type="match status" value="1"/>
</dbReference>
<keyword evidence="1" id="KW-0732">Signal</keyword>
<dbReference type="EMBL" id="FWFW01000006">
    <property type="protein sequence ID" value="SLN45732.1"/>
    <property type="molecule type" value="Genomic_DNA"/>
</dbReference>
<dbReference type="AlphaFoldDB" id="A0A1Y5SSV8"/>
<evidence type="ECO:0000256" key="1">
    <source>
        <dbReference type="SAM" id="SignalP"/>
    </source>
</evidence>
<sequence>MTRYFVAIQLGLVASLYSGTALADAWIQIEAQPSLTSATQSARGYATTLPNVVGFKISGRWHAIALGPYATDIDADTARLNLRAQGVIPNDSFIADGTNYGQAFWPIGGVATLAPAQPVPNTQPAPDAEPAANNATDVVQPAIEVPQTETLAEARRSEAALDRTGREELQIALKFAGFYKSTIDGSFGRGTRGSMAAWQEAKGYDATGVLTTAQRSEVVGTYRDFVASLGLTSVNDDVAGMTIDLPLGLVEFDSYAPPFAKYKAKDGSGVEVLLISQSGDEATLGGLFEIMQTLEIVPTEGPRNRKDTSFTLTGTDSAISSTTEARLQNGRVKGFTLIWPNGDDQRRDMALDAMRNWSATDSVLPDAYGDGAAQDIDLLAGLNIRRADSAGTGFYVDDTGHVLTTVALVGACSEILLDDNYAAKVIATDGGMALLAPDDALAPLAHAAFDVRLPRLQSEVSVSGYPYEGRLGAASLNYGMMAEHVGLNGEDDVLRLTLTALPGEAGGPVLASSGGVIGMLAPTQVSGRTLPSDVAFAYDMEKIAAFLTGNGVTLSATQNDADMSDAQLVDMGRDITALVSCWN</sequence>
<dbReference type="RefSeq" id="WP_085849339.1">
    <property type="nucleotide sequence ID" value="NZ_FNZV01000005.1"/>
</dbReference>
<dbReference type="Proteomes" id="UP000193307">
    <property type="component" value="Unassembled WGS sequence"/>
</dbReference>
<feature type="domain" description="Peptidoglycan binding-like" evidence="2">
    <location>
        <begin position="165"/>
        <end position="213"/>
    </location>
</feature>
<dbReference type="InterPro" id="IPR009003">
    <property type="entry name" value="Peptidase_S1_PA"/>
</dbReference>
<name>A0A1Y5SSV8_9RHOB</name>
<accession>A0A1Y5SSV8</accession>
<organism evidence="3 4">
    <name type="scientific">Pacificibacter marinus</name>
    <dbReference type="NCBI Taxonomy" id="658057"/>
    <lineage>
        <taxon>Bacteria</taxon>
        <taxon>Pseudomonadati</taxon>
        <taxon>Pseudomonadota</taxon>
        <taxon>Alphaproteobacteria</taxon>
        <taxon>Rhodobacterales</taxon>
        <taxon>Roseobacteraceae</taxon>
        <taxon>Pacificibacter</taxon>
    </lineage>
</organism>
<proteinExistence type="predicted"/>
<evidence type="ECO:0000259" key="2">
    <source>
        <dbReference type="Pfam" id="PF01471"/>
    </source>
</evidence>
<keyword evidence="4" id="KW-1185">Reference proteome</keyword>
<dbReference type="Gene3D" id="1.10.101.10">
    <property type="entry name" value="PGBD-like superfamily/PGBD"/>
    <property type="match status" value="1"/>
</dbReference>